<name>A0ABY7H5X8_9BACT</name>
<dbReference type="PANTHER" id="PTHR37211">
    <property type="entry name" value="EXPRESSED PROTEIN"/>
    <property type="match status" value="1"/>
</dbReference>
<gene>
    <name evidence="2" type="ORF">O0S08_00890</name>
</gene>
<reference evidence="2" key="1">
    <citation type="submission" date="2022-11" db="EMBL/GenBank/DDBJ databases">
        <title>Minimal conservation of predation-associated metabolite biosynthetic gene clusters underscores biosynthetic potential of Myxococcota including descriptions for ten novel species: Archangium lansinium sp. nov., Myxococcus landrumus sp. nov., Nannocystis bai.</title>
        <authorList>
            <person name="Ahearne A."/>
            <person name="Stevens C."/>
            <person name="Dowd S."/>
        </authorList>
    </citation>
    <scope>NUCLEOTIDE SEQUENCE</scope>
    <source>
        <strain evidence="2">Fl3</strain>
    </source>
</reference>
<dbReference type="GO" id="GO:0032259">
    <property type="term" value="P:methylation"/>
    <property type="evidence" value="ECO:0007669"/>
    <property type="project" value="UniProtKB-KW"/>
</dbReference>
<keyword evidence="2" id="KW-0808">Transferase</keyword>
<dbReference type="GO" id="GO:0008168">
    <property type="term" value="F:methyltransferase activity"/>
    <property type="evidence" value="ECO:0007669"/>
    <property type="project" value="UniProtKB-KW"/>
</dbReference>
<feature type="compositionally biased region" description="Basic residues" evidence="1">
    <location>
        <begin position="32"/>
        <end position="41"/>
    </location>
</feature>
<dbReference type="PANTHER" id="PTHR37211:SF1">
    <property type="entry name" value="EXPRESSED PROTEIN"/>
    <property type="match status" value="1"/>
</dbReference>
<dbReference type="InterPro" id="IPR029063">
    <property type="entry name" value="SAM-dependent_MTases_sf"/>
</dbReference>
<accession>A0ABY7H5X8</accession>
<keyword evidence="2" id="KW-0489">Methyltransferase</keyword>
<dbReference type="EMBL" id="CP114040">
    <property type="protein sequence ID" value="WAS94691.1"/>
    <property type="molecule type" value="Genomic_DNA"/>
</dbReference>
<proteinExistence type="predicted"/>
<feature type="region of interest" description="Disordered" evidence="1">
    <location>
        <begin position="1"/>
        <end position="47"/>
    </location>
</feature>
<dbReference type="Gene3D" id="3.40.50.150">
    <property type="entry name" value="Vaccinia Virus protein VP39"/>
    <property type="match status" value="1"/>
</dbReference>
<dbReference type="RefSeq" id="WP_269037028.1">
    <property type="nucleotide sequence ID" value="NZ_CP114040.1"/>
</dbReference>
<dbReference type="Proteomes" id="UP001164459">
    <property type="component" value="Chromosome"/>
</dbReference>
<feature type="compositionally biased region" description="Basic residues" evidence="1">
    <location>
        <begin position="1"/>
        <end position="20"/>
    </location>
</feature>
<keyword evidence="3" id="KW-1185">Reference proteome</keyword>
<sequence length="315" mass="35498">MSKKTAKATAKKSPAKKPPKKQPPAKTQAKSAAKKKPKQPARKVGPTLAESADKFALYQRSVQSPSVDIEFFEAEFQKHRGRAPLSVREDFCGTALFSAEWCKSDPRRTALGVDLDGPTLDWGRTNTLAAAPPDAAERVTLAQTDVRDTSLPAVDLIVAMNFSYCIFKTREELRGYFAAARKNLVEDGAFALEVYGGTEAVVELSDERELRGGLTYVWEQEKFNPIDHHTLCHITWKFRDGSQLYRAFTYDWRLWTLPELGELLREAGFSAVKFYFERVEADEDDDEYLTGTGEFVEHTEIENQEAWLGYVVALK</sequence>
<evidence type="ECO:0000256" key="1">
    <source>
        <dbReference type="SAM" id="MobiDB-lite"/>
    </source>
</evidence>
<evidence type="ECO:0000313" key="3">
    <source>
        <dbReference type="Proteomes" id="UP001164459"/>
    </source>
</evidence>
<organism evidence="2 3">
    <name type="scientific">Nannocystis punicea</name>
    <dbReference type="NCBI Taxonomy" id="2995304"/>
    <lineage>
        <taxon>Bacteria</taxon>
        <taxon>Pseudomonadati</taxon>
        <taxon>Myxococcota</taxon>
        <taxon>Polyangia</taxon>
        <taxon>Nannocystales</taxon>
        <taxon>Nannocystaceae</taxon>
        <taxon>Nannocystis</taxon>
    </lineage>
</organism>
<evidence type="ECO:0000313" key="2">
    <source>
        <dbReference type="EMBL" id="WAS94691.1"/>
    </source>
</evidence>
<dbReference type="SUPFAM" id="SSF53335">
    <property type="entry name" value="S-adenosyl-L-methionine-dependent methyltransferases"/>
    <property type="match status" value="1"/>
</dbReference>
<protein>
    <submittedName>
        <fullName evidence="2">Class I SAM-dependent methyltransferase</fullName>
    </submittedName>
</protein>
<dbReference type="Gene3D" id="2.20.25.110">
    <property type="entry name" value="S-adenosyl-L-methionine-dependent methyltransferases"/>
    <property type="match status" value="1"/>
</dbReference>